<feature type="chain" id="PRO_5034703041" description="Tetratricopeptide repeat protein" evidence="4">
    <location>
        <begin position="23"/>
        <end position="566"/>
    </location>
</feature>
<sequence length="566" mass="66107">MSRLYATLMLLFCILLGSCTFPRPSTVQQPEDDNTDLSCSYFYFLWGSHAESNEQYREALEAYQKALICDRRADYVKRKLPVLLLKMGETDKAIAWLEREIEKSPDAIRLKLFLANLYARQNKADRAIQLYNAVLEIEPDNEDVQFRLAFLYSYKKEYSIAEEKLRLLLKNNDEHYFAHFYLARTLKREGKIKEAAKEYEKALALNWSRELAFEIGQFYAEQKQYTDALRIYSSVSRNDPDDERASLSRIQVLLDMGRNDKALTELKEIRKRSRDKTRIDIIAAKILLRKKDLSSAESLLLDLVNKTEKQEPHYLLAMIYFQNKNYSLALHHLQSIAPSSVIFEEAVYLQTRILRKLKKPEDAINLLEKNIASPKRRSPLFYALLSVFYQGQKKNNKAISLLDKAVHIYPENPQLFFEYGLLLEKNGAHSQAMTIMQKVIDLKPDHAEALNFIGYTWADNNVHLEKALKYIEKAAQLKPGNGYIIDSLGWVHYRLGNFEKARQEILKALELEPRDPHIFEHLGDIYSSLKQNKMAVKTWKKAYEMFKDEKKRNLVKQKIRAFESGE</sequence>
<evidence type="ECO:0000256" key="4">
    <source>
        <dbReference type="SAM" id="SignalP"/>
    </source>
</evidence>
<dbReference type="RefSeq" id="WP_228856498.1">
    <property type="nucleotide sequence ID" value="NZ_AP024086.1"/>
</dbReference>
<name>A0A8D5FGT0_9BACT</name>
<dbReference type="KEGG" id="dbk:DGMP_10540"/>
<keyword evidence="1" id="KW-0677">Repeat</keyword>
<protein>
    <recommendedName>
        <fullName evidence="7">Tetratricopeptide repeat protein</fullName>
    </recommendedName>
</protein>
<feature type="repeat" description="TPR" evidence="3">
    <location>
        <begin position="209"/>
        <end position="242"/>
    </location>
</feature>
<accession>A0A8D5FGT0</accession>
<dbReference type="PROSITE" id="PS50005">
    <property type="entry name" value="TPR"/>
    <property type="match status" value="4"/>
</dbReference>
<proteinExistence type="predicted"/>
<keyword evidence="6" id="KW-1185">Reference proteome</keyword>
<feature type="repeat" description="TPR" evidence="3">
    <location>
        <begin position="413"/>
        <end position="446"/>
    </location>
</feature>
<dbReference type="InterPro" id="IPR019734">
    <property type="entry name" value="TPR_rpt"/>
</dbReference>
<dbReference type="InterPro" id="IPR013105">
    <property type="entry name" value="TPR_2"/>
</dbReference>
<dbReference type="PROSITE" id="PS51257">
    <property type="entry name" value="PROKAR_LIPOPROTEIN"/>
    <property type="match status" value="1"/>
</dbReference>
<evidence type="ECO:0008006" key="7">
    <source>
        <dbReference type="Google" id="ProtNLM"/>
    </source>
</evidence>
<dbReference type="SMART" id="SM00028">
    <property type="entry name" value="TPR"/>
    <property type="match status" value="11"/>
</dbReference>
<feature type="signal peptide" evidence="4">
    <location>
        <begin position="1"/>
        <end position="22"/>
    </location>
</feature>
<reference evidence="5" key="1">
    <citation type="submission" date="2020-09" db="EMBL/GenBank/DDBJ databases">
        <title>Desulfogranum mesoprofundum gen. nov., sp. nov., a novel mesophilic, sulfate-reducing chemolithoautotroph isolated from a deep-sea hydrothermal vent chimney in the Suiyo Seamount.</title>
        <authorList>
            <person name="Hashimoto Y."/>
            <person name="Nakagawa S."/>
        </authorList>
    </citation>
    <scope>NUCLEOTIDE SEQUENCE</scope>
    <source>
        <strain evidence="5">KT2</strain>
    </source>
</reference>
<dbReference type="PANTHER" id="PTHR12558:SF13">
    <property type="entry name" value="CELL DIVISION CYCLE PROTEIN 27 HOMOLOG"/>
    <property type="match status" value="1"/>
</dbReference>
<dbReference type="AlphaFoldDB" id="A0A8D5FGT0"/>
<keyword evidence="2 3" id="KW-0802">TPR repeat</keyword>
<organism evidence="5 6">
    <name type="scientific">Desulfomarina profundi</name>
    <dbReference type="NCBI Taxonomy" id="2772557"/>
    <lineage>
        <taxon>Bacteria</taxon>
        <taxon>Pseudomonadati</taxon>
        <taxon>Thermodesulfobacteriota</taxon>
        <taxon>Desulfobulbia</taxon>
        <taxon>Desulfobulbales</taxon>
        <taxon>Desulfobulbaceae</taxon>
        <taxon>Desulfomarina</taxon>
    </lineage>
</organism>
<feature type="repeat" description="TPR" evidence="3">
    <location>
        <begin position="108"/>
        <end position="141"/>
    </location>
</feature>
<feature type="repeat" description="TPR" evidence="3">
    <location>
        <begin position="482"/>
        <end position="515"/>
    </location>
</feature>
<evidence type="ECO:0000313" key="5">
    <source>
        <dbReference type="EMBL" id="BCL60361.1"/>
    </source>
</evidence>
<dbReference type="PANTHER" id="PTHR12558">
    <property type="entry name" value="CELL DIVISION CYCLE 16,23,27"/>
    <property type="match status" value="1"/>
</dbReference>
<dbReference type="Pfam" id="PF13181">
    <property type="entry name" value="TPR_8"/>
    <property type="match status" value="1"/>
</dbReference>
<keyword evidence="4" id="KW-0732">Signal</keyword>
<dbReference type="EMBL" id="AP024086">
    <property type="protein sequence ID" value="BCL60361.1"/>
    <property type="molecule type" value="Genomic_DNA"/>
</dbReference>
<dbReference type="Proteomes" id="UP000826725">
    <property type="component" value="Chromosome"/>
</dbReference>
<evidence type="ECO:0000313" key="6">
    <source>
        <dbReference type="Proteomes" id="UP000826725"/>
    </source>
</evidence>
<evidence type="ECO:0000256" key="1">
    <source>
        <dbReference type="ARBA" id="ARBA00022737"/>
    </source>
</evidence>
<evidence type="ECO:0000256" key="2">
    <source>
        <dbReference type="ARBA" id="ARBA00022803"/>
    </source>
</evidence>
<dbReference type="Pfam" id="PF07719">
    <property type="entry name" value="TPR_2"/>
    <property type="match status" value="1"/>
</dbReference>
<gene>
    <name evidence="5" type="ORF">DGMP_10540</name>
</gene>
<evidence type="ECO:0000256" key="3">
    <source>
        <dbReference type="PROSITE-ProRule" id="PRU00339"/>
    </source>
</evidence>
<dbReference type="Pfam" id="PF14559">
    <property type="entry name" value="TPR_19"/>
    <property type="match status" value="3"/>
</dbReference>